<dbReference type="InterPro" id="IPR036866">
    <property type="entry name" value="RibonucZ/Hydroxyglut_hydro"/>
</dbReference>
<dbReference type="eggNOG" id="KOG1138">
    <property type="taxonomic scope" value="Eukaryota"/>
</dbReference>
<dbReference type="STRING" id="5865.A7AVR7"/>
<keyword evidence="2" id="KW-0539">Nucleus</keyword>
<feature type="region of interest" description="Disordered" evidence="3">
    <location>
        <begin position="168"/>
        <end position="225"/>
    </location>
</feature>
<accession>A7AVR7</accession>
<sequence>MEVHVICDCTECSSRLIEIGGVNILCNLPTKLLHKCYKELEDNPFCEGEHHWSQELYDKLLCVRIHIIIATTPRGLDGLETLRKISDIETAYIVCTRPVYTIARLAIPKRYNEPPILVLDNKNQVNVRKTATHQNGIHTDPQTTEQCNVIQDLGNEDNVHVAWKDVTSDAASSDDTLETIESDNDVEQSQSETTGGNPSSSQSKYHQANDKYNKRSDDAFKPSIYGRKKNATPILADPNLPNTKRLHAISYNEIVNLEVDMNAENIHRHPEVKTPKHNRFSHVTSIKLCAYSSGFGLGSSNWTITHPDSDVTIGIIGETGYENSGRFCTPVDMSFIHILDVVILLDNAVAKTGVTPKIELKIKKELKMHQNTMIGYQLDALCDNALEGIQNLEGSVIVIDPYTETLIDLIEHLHNHVHNNVKQQVCIYVIGTGMVDTLNFTDKCAEWVQKTRAELTMHHETPMSPFPIITTMREENKLFVCNNINDIKDVYRYPSLIITKYDAFMEPYLLGRMYAGAHIVTTSDTYREALMSAAAKYGIDHNINTMPVDFRMGLETMIGMICDKRFIVVSEYIKSKIHPSLKVLVGNHVKIPLQKEHSLMCTKVKASDIQKASENVQTVTTTLKASNVNIKVNGSDNMQINPGVPENEDSKFTFGTFKAQQLVKQLVNAGFTNSKIQTTDANYPLVIEVDNECKVILQSMHETCVDTASMQKRQVIVKALEQLLVTL</sequence>
<dbReference type="PANTHER" id="PTHR46094">
    <property type="entry name" value="INTEGRATOR COMPLEX SUBUNIT 9"/>
    <property type="match status" value="1"/>
</dbReference>
<evidence type="ECO:0000313" key="5">
    <source>
        <dbReference type="Proteomes" id="UP000002173"/>
    </source>
</evidence>
<reference evidence="5" key="3">
    <citation type="journal article" date="2021" name="Int. J. Parasitol.">
        <title>Comparative analysis of gene expression between Babesia bovis blood stages and kinetes allowed by improved genome annotation.</title>
        <authorList>
            <person name="Ueti M.W."/>
            <person name="Johnson W.C."/>
            <person name="Kappmeyer L.S."/>
            <person name="Herndon D.R."/>
            <person name="Mousel M.R."/>
            <person name="Reif K.E."/>
            <person name="Taus N.S."/>
            <person name="Ifeonu O.O."/>
            <person name="Silva J.C."/>
            <person name="Suarez C.E."/>
            <person name="Brayton K.A."/>
        </authorList>
    </citation>
    <scope>NUCLEOTIDE SEQUENCE [LARGE SCALE GENOMIC DNA]</scope>
</reference>
<evidence type="ECO:0000256" key="1">
    <source>
        <dbReference type="ARBA" id="ARBA00004123"/>
    </source>
</evidence>
<dbReference type="InParanoid" id="A7AVR7"/>
<name>A7AVR7_BABBO</name>
<dbReference type="EMBL" id="AAXT01000004">
    <property type="protein sequence ID" value="EDO05893.1"/>
    <property type="molecule type" value="Genomic_DNA"/>
</dbReference>
<dbReference type="KEGG" id="bbo:BBOV_IV002960"/>
<dbReference type="VEuPathDB" id="PiroplasmaDB:BBOV_IV002960"/>
<protein>
    <submittedName>
        <fullName evidence="4">Uncharacterized protein</fullName>
    </submittedName>
</protein>
<dbReference type="AlphaFoldDB" id="A7AVR7"/>
<feature type="compositionally biased region" description="Polar residues" evidence="3">
    <location>
        <begin position="187"/>
        <end position="206"/>
    </location>
</feature>
<dbReference type="Proteomes" id="UP000002173">
    <property type="component" value="Unassembled WGS sequence"/>
</dbReference>
<organism evidence="4 5">
    <name type="scientific">Babesia bovis</name>
    <dbReference type="NCBI Taxonomy" id="5865"/>
    <lineage>
        <taxon>Eukaryota</taxon>
        <taxon>Sar</taxon>
        <taxon>Alveolata</taxon>
        <taxon>Apicomplexa</taxon>
        <taxon>Aconoidasida</taxon>
        <taxon>Piroplasmida</taxon>
        <taxon>Babesiidae</taxon>
        <taxon>Babesia</taxon>
    </lineage>
</organism>
<reference evidence="5" key="2">
    <citation type="journal article" date="2020" name="Data Brief">
        <title>Transcriptome dataset of Babesia bovis life stages within vertebrate and invertebrate hosts.</title>
        <authorList>
            <person name="Ueti M.W."/>
            <person name="Johnson W.C."/>
            <person name="Kappmeyer L.S."/>
            <person name="Herndon D.R."/>
            <person name="Mousel M.R."/>
            <person name="Reif K.E."/>
            <person name="Taus N.S."/>
            <person name="Ifeonu O.O."/>
            <person name="Silva J.C."/>
            <person name="Suarez C.E."/>
            <person name="Brayton K.A."/>
        </authorList>
    </citation>
    <scope>NUCLEOTIDE SEQUENCE [LARGE SCALE GENOMIC DNA]</scope>
</reference>
<feature type="compositionally biased region" description="Acidic residues" evidence="3">
    <location>
        <begin position="175"/>
        <end position="186"/>
    </location>
</feature>
<gene>
    <name evidence="4" type="ORF">BBOV_IV002960</name>
</gene>
<reference evidence="4 5" key="1">
    <citation type="journal article" date="2007" name="PLoS Pathog.">
        <title>Genome sequence of Babesia bovis and comparative analysis of apicomplexan hemoprotozoa.</title>
        <authorList>
            <person name="Brayton K.A."/>
            <person name="Lau A.O.T."/>
            <person name="Herndon D.R."/>
            <person name="Hannick L."/>
            <person name="Kappmeyer L.S."/>
            <person name="Berens S.J."/>
            <person name="Bidwell S.L."/>
            <person name="Brown W.C."/>
            <person name="Crabtree J."/>
            <person name="Fadrosh D."/>
            <person name="Feldblum T."/>
            <person name="Forberger H.A."/>
            <person name="Haas B.J."/>
            <person name="Howell J.M."/>
            <person name="Khouri H."/>
            <person name="Koo H."/>
            <person name="Mann D.J."/>
            <person name="Norimine J."/>
            <person name="Paulsen I.T."/>
            <person name="Radune D."/>
            <person name="Ren Q."/>
            <person name="Smith R.K. Jr."/>
            <person name="Suarez C.E."/>
            <person name="White O."/>
            <person name="Wortman J.R."/>
            <person name="Knowles D.P. Jr."/>
            <person name="McElwain T.F."/>
            <person name="Nene V.M."/>
        </authorList>
    </citation>
    <scope>NUCLEOTIDE SEQUENCE [LARGE SCALE GENOMIC DNA]</scope>
    <source>
        <strain evidence="4">T2Bo</strain>
    </source>
</reference>
<comment type="caution">
    <text evidence="4">The sequence shown here is derived from an EMBL/GenBank/DDBJ whole genome shotgun (WGS) entry which is preliminary data.</text>
</comment>
<dbReference type="GeneID" id="5477680"/>
<dbReference type="GO" id="GO:0034472">
    <property type="term" value="P:snRNA 3'-end processing"/>
    <property type="evidence" value="ECO:0007669"/>
    <property type="project" value="TreeGrafter"/>
</dbReference>
<evidence type="ECO:0000256" key="2">
    <source>
        <dbReference type="ARBA" id="ARBA00023242"/>
    </source>
</evidence>
<dbReference type="GO" id="GO:0032039">
    <property type="term" value="C:integrator complex"/>
    <property type="evidence" value="ECO:0007669"/>
    <property type="project" value="InterPro"/>
</dbReference>
<dbReference type="InterPro" id="IPR027074">
    <property type="entry name" value="Integrator_9su"/>
</dbReference>
<comment type="subcellular location">
    <subcellularLocation>
        <location evidence="1">Nucleus</location>
    </subcellularLocation>
</comment>
<dbReference type="SUPFAM" id="SSF56281">
    <property type="entry name" value="Metallo-hydrolase/oxidoreductase"/>
    <property type="match status" value="1"/>
</dbReference>
<proteinExistence type="predicted"/>
<keyword evidence="5" id="KW-1185">Reference proteome</keyword>
<evidence type="ECO:0000313" key="4">
    <source>
        <dbReference type="EMBL" id="EDO05893.1"/>
    </source>
</evidence>
<dbReference type="FunCoup" id="A7AVR7">
    <property type="interactions" value="26"/>
</dbReference>
<dbReference type="RefSeq" id="XP_001609461.1">
    <property type="nucleotide sequence ID" value="XM_001609411.1"/>
</dbReference>
<dbReference type="PANTHER" id="PTHR46094:SF1">
    <property type="entry name" value="INTEGRATOR COMPLEX SUBUNIT 9"/>
    <property type="match status" value="1"/>
</dbReference>
<dbReference type="OMA" id="NWTITHA"/>
<evidence type="ECO:0000256" key="3">
    <source>
        <dbReference type="SAM" id="MobiDB-lite"/>
    </source>
</evidence>
<feature type="compositionally biased region" description="Basic and acidic residues" evidence="3">
    <location>
        <begin position="207"/>
        <end position="220"/>
    </location>
</feature>